<organism evidence="4 5">
    <name type="scientific">Xylona heveae (strain CBS 132557 / TC161)</name>
    <dbReference type="NCBI Taxonomy" id="1328760"/>
    <lineage>
        <taxon>Eukaryota</taxon>
        <taxon>Fungi</taxon>
        <taxon>Dikarya</taxon>
        <taxon>Ascomycota</taxon>
        <taxon>Pezizomycotina</taxon>
        <taxon>Xylonomycetes</taxon>
        <taxon>Xylonales</taxon>
        <taxon>Xylonaceae</taxon>
        <taxon>Xylona</taxon>
    </lineage>
</organism>
<comment type="similarity">
    <text evidence="1">Belongs to the nuclear import and ribosome assembly adapter family.</text>
</comment>
<dbReference type="OMA" id="ADMDMVT"/>
<evidence type="ECO:0000313" key="4">
    <source>
        <dbReference type="EMBL" id="KZF23135.1"/>
    </source>
</evidence>
<gene>
    <name evidence="4" type="ORF">L228DRAFT_245862</name>
</gene>
<keyword evidence="5" id="KW-1185">Reference proteome</keyword>
<dbReference type="SUPFAM" id="SSF48371">
    <property type="entry name" value="ARM repeat"/>
    <property type="match status" value="1"/>
</dbReference>
<feature type="region of interest" description="Disordered" evidence="2">
    <location>
        <begin position="342"/>
        <end position="383"/>
    </location>
</feature>
<dbReference type="InterPro" id="IPR011989">
    <property type="entry name" value="ARM-like"/>
</dbReference>
<name>A0A165H8K1_XYLHT</name>
<dbReference type="FunCoup" id="A0A165H8K1">
    <property type="interactions" value="228"/>
</dbReference>
<dbReference type="OrthoDB" id="288703at2759"/>
<proteinExistence type="inferred from homology"/>
<dbReference type="InterPro" id="IPR016024">
    <property type="entry name" value="ARM-type_fold"/>
</dbReference>
<feature type="compositionally biased region" description="Acidic residues" evidence="2">
    <location>
        <begin position="370"/>
        <end position="382"/>
    </location>
</feature>
<dbReference type="GO" id="GO:0042273">
    <property type="term" value="P:ribosomal large subunit biogenesis"/>
    <property type="evidence" value="ECO:0007669"/>
    <property type="project" value="TreeGrafter"/>
</dbReference>
<dbReference type="Proteomes" id="UP000076632">
    <property type="component" value="Unassembled WGS sequence"/>
</dbReference>
<evidence type="ECO:0000256" key="1">
    <source>
        <dbReference type="ARBA" id="ARBA00049983"/>
    </source>
</evidence>
<dbReference type="CDD" id="cd13394">
    <property type="entry name" value="Syo1_like"/>
    <property type="match status" value="1"/>
</dbReference>
<dbReference type="PANTHER" id="PTHR13347">
    <property type="entry name" value="HEAT REPEAT-CONTAINING PROTEIN 3"/>
    <property type="match status" value="1"/>
</dbReference>
<feature type="domain" description="SYO1-like TPR repeats" evidence="3">
    <location>
        <begin position="446"/>
        <end position="682"/>
    </location>
</feature>
<dbReference type="InterPro" id="IPR052616">
    <property type="entry name" value="SYO1-like"/>
</dbReference>
<dbReference type="InParanoid" id="A0A165H8K1"/>
<sequence length="684" mass="75167">MGKARRSQKPKDRRGPTSGRPLKPLADPESVKLRDQEILPAVSALASTQPHDRVTAATVICNLIENEKCRKLLLREQLVRLVMEQTINDADLSVITAGWGVLRNLALAESWDFGIHLYRQDILTPLQAAIKKVSDFFRAPESGFASLPKAQQVLVWELADSLNSIMSSLSETNDDIVSALSNLSTVPDFQLGLASLAEAPSRVVRNALQCVYDLSVDNDDLLRQIAARSVWLDVLKANAKKTGGECVAACGVLHNLSLAEQAEKLKDAELIDSIPPKDMLSAITRSYRALVETFSQEDDTTPDQIETVKMALETIASISAVIGSQAEQFSELDESSAAMMTEEQYATSGDEEEDEDDDVEDGDRAKEMEGMSDDEDDDDSDINSEIKEDMDMVTGEDQDGEQRDSWALVAENAEKGVQYLIEDTIPSILPLAKVSSQPSKPNDLIEKSLDCLNNITWAVGAVVPLSSDSPLRPAWAALAQQLWSECVVPVVASQTADISLAESVTSLAWAISRSLRGQLDFAGDEHRKFMALYEAAGQMKKNRSQRSAPVKRRGGEETEPLDEICPKCIGLLGSLAQCPGRVDVNREIGAFLVSRISLIPETAVEDAIEALNQIFDIYADKGYDYDQAVFWKDGFLGHLEASLPKVRKLAKAVDKRKDPGLRAQADEAATNLARFIRYKKEERR</sequence>
<feature type="compositionally biased region" description="Acidic residues" evidence="2">
    <location>
        <begin position="349"/>
        <end position="361"/>
    </location>
</feature>
<dbReference type="PANTHER" id="PTHR13347:SF1">
    <property type="entry name" value="HEAT REPEAT-CONTAINING PROTEIN 3"/>
    <property type="match status" value="1"/>
</dbReference>
<evidence type="ECO:0000313" key="5">
    <source>
        <dbReference type="Proteomes" id="UP000076632"/>
    </source>
</evidence>
<accession>A0A165H8K1</accession>
<dbReference type="InterPro" id="IPR057990">
    <property type="entry name" value="TPR_SYO1"/>
</dbReference>
<dbReference type="GO" id="GO:0006606">
    <property type="term" value="P:protein import into nucleus"/>
    <property type="evidence" value="ECO:0007669"/>
    <property type="project" value="TreeGrafter"/>
</dbReference>
<protein>
    <recommendedName>
        <fullName evidence="3">SYO1-like TPR repeats domain-containing protein</fullName>
    </recommendedName>
</protein>
<reference evidence="4 5" key="1">
    <citation type="journal article" date="2016" name="Fungal Biol.">
        <title>The genome of Xylona heveae provides a window into fungal endophytism.</title>
        <authorList>
            <person name="Gazis R."/>
            <person name="Kuo A."/>
            <person name="Riley R."/>
            <person name="LaButti K."/>
            <person name="Lipzen A."/>
            <person name="Lin J."/>
            <person name="Amirebrahimi M."/>
            <person name="Hesse C.N."/>
            <person name="Spatafora J.W."/>
            <person name="Henrissat B."/>
            <person name="Hainaut M."/>
            <person name="Grigoriev I.V."/>
            <person name="Hibbett D.S."/>
        </authorList>
    </citation>
    <scope>NUCLEOTIDE SEQUENCE [LARGE SCALE GENOMIC DNA]</scope>
    <source>
        <strain evidence="4 5">TC161</strain>
    </source>
</reference>
<dbReference type="STRING" id="1328760.A0A165H8K1"/>
<dbReference type="EMBL" id="KV407457">
    <property type="protein sequence ID" value="KZF23135.1"/>
    <property type="molecule type" value="Genomic_DNA"/>
</dbReference>
<feature type="region of interest" description="Disordered" evidence="2">
    <location>
        <begin position="1"/>
        <end position="29"/>
    </location>
</feature>
<dbReference type="GeneID" id="28897400"/>
<evidence type="ECO:0000259" key="3">
    <source>
        <dbReference type="Pfam" id="PF25567"/>
    </source>
</evidence>
<dbReference type="AlphaFoldDB" id="A0A165H8K1"/>
<dbReference type="RefSeq" id="XP_018188690.1">
    <property type="nucleotide sequence ID" value="XM_018332263.1"/>
</dbReference>
<dbReference type="GO" id="GO:0051082">
    <property type="term" value="F:unfolded protein binding"/>
    <property type="evidence" value="ECO:0007669"/>
    <property type="project" value="TreeGrafter"/>
</dbReference>
<dbReference type="Gene3D" id="1.25.10.10">
    <property type="entry name" value="Leucine-rich Repeat Variant"/>
    <property type="match status" value="1"/>
</dbReference>
<evidence type="ECO:0000256" key="2">
    <source>
        <dbReference type="SAM" id="MobiDB-lite"/>
    </source>
</evidence>
<dbReference type="Pfam" id="PF25567">
    <property type="entry name" value="TPR_SYO1"/>
    <property type="match status" value="1"/>
</dbReference>